<evidence type="ECO:0000313" key="2">
    <source>
        <dbReference type="Proteomes" id="UP000006729"/>
    </source>
</evidence>
<proteinExistence type="predicted"/>
<gene>
    <name evidence="1" type="ORF">POPTR_001G015450v4</name>
</gene>
<reference evidence="1 2" key="1">
    <citation type="journal article" date="2006" name="Science">
        <title>The genome of black cottonwood, Populus trichocarpa (Torr. &amp; Gray).</title>
        <authorList>
            <person name="Tuskan G.A."/>
            <person name="Difazio S."/>
            <person name="Jansson S."/>
            <person name="Bohlmann J."/>
            <person name="Grigoriev I."/>
            <person name="Hellsten U."/>
            <person name="Putnam N."/>
            <person name="Ralph S."/>
            <person name="Rombauts S."/>
            <person name="Salamov A."/>
            <person name="Schein J."/>
            <person name="Sterck L."/>
            <person name="Aerts A."/>
            <person name="Bhalerao R.R."/>
            <person name="Bhalerao R.P."/>
            <person name="Blaudez D."/>
            <person name="Boerjan W."/>
            <person name="Brun A."/>
            <person name="Brunner A."/>
            <person name="Busov V."/>
            <person name="Campbell M."/>
            <person name="Carlson J."/>
            <person name="Chalot M."/>
            <person name="Chapman J."/>
            <person name="Chen G.L."/>
            <person name="Cooper D."/>
            <person name="Coutinho P.M."/>
            <person name="Couturier J."/>
            <person name="Covert S."/>
            <person name="Cronk Q."/>
            <person name="Cunningham R."/>
            <person name="Davis J."/>
            <person name="Degroeve S."/>
            <person name="Dejardin A."/>
            <person name="Depamphilis C."/>
            <person name="Detter J."/>
            <person name="Dirks B."/>
            <person name="Dubchak I."/>
            <person name="Duplessis S."/>
            <person name="Ehlting J."/>
            <person name="Ellis B."/>
            <person name="Gendler K."/>
            <person name="Goodstein D."/>
            <person name="Gribskov M."/>
            <person name="Grimwood J."/>
            <person name="Groover A."/>
            <person name="Gunter L."/>
            <person name="Hamberger B."/>
            <person name="Heinze B."/>
            <person name="Helariutta Y."/>
            <person name="Henrissat B."/>
            <person name="Holligan D."/>
            <person name="Holt R."/>
            <person name="Huang W."/>
            <person name="Islam-Faridi N."/>
            <person name="Jones S."/>
            <person name="Jones-Rhoades M."/>
            <person name="Jorgensen R."/>
            <person name="Joshi C."/>
            <person name="Kangasjarvi J."/>
            <person name="Karlsson J."/>
            <person name="Kelleher C."/>
            <person name="Kirkpatrick R."/>
            <person name="Kirst M."/>
            <person name="Kohler A."/>
            <person name="Kalluri U."/>
            <person name="Larimer F."/>
            <person name="Leebens-Mack J."/>
            <person name="Leple J.C."/>
            <person name="Locascio P."/>
            <person name="Lou Y."/>
            <person name="Lucas S."/>
            <person name="Martin F."/>
            <person name="Montanini B."/>
            <person name="Napoli C."/>
            <person name="Nelson D.R."/>
            <person name="Nelson C."/>
            <person name="Nieminen K."/>
            <person name="Nilsson O."/>
            <person name="Pereda V."/>
            <person name="Peter G."/>
            <person name="Philippe R."/>
            <person name="Pilate G."/>
            <person name="Poliakov A."/>
            <person name="Razumovskaya J."/>
            <person name="Richardson P."/>
            <person name="Rinaldi C."/>
            <person name="Ritland K."/>
            <person name="Rouze P."/>
            <person name="Ryaboy D."/>
            <person name="Schmutz J."/>
            <person name="Schrader J."/>
            <person name="Segerman B."/>
            <person name="Shin H."/>
            <person name="Siddiqui A."/>
            <person name="Sterky F."/>
            <person name="Terry A."/>
            <person name="Tsai C.J."/>
            <person name="Uberbacher E."/>
            <person name="Unneberg P."/>
            <person name="Vahala J."/>
            <person name="Wall K."/>
            <person name="Wessler S."/>
            <person name="Yang G."/>
            <person name="Yin T."/>
            <person name="Douglas C."/>
            <person name="Marra M."/>
            <person name="Sandberg G."/>
            <person name="Van de Peer Y."/>
            <person name="Rokhsar D."/>
        </authorList>
    </citation>
    <scope>NUCLEOTIDE SEQUENCE [LARGE SCALE GENOMIC DNA]</scope>
    <source>
        <strain evidence="2">cv. Nisqually</strain>
    </source>
</reference>
<evidence type="ECO:0000313" key="1">
    <source>
        <dbReference type="EMBL" id="KAI9400646.1"/>
    </source>
</evidence>
<keyword evidence="2" id="KW-1185">Reference proteome</keyword>
<accession>A0ACC0TH90</accession>
<comment type="caution">
    <text evidence="1">The sequence shown here is derived from an EMBL/GenBank/DDBJ whole genome shotgun (WGS) entry which is preliminary data.</text>
</comment>
<dbReference type="EMBL" id="CM009290">
    <property type="protein sequence ID" value="KAI9400646.1"/>
    <property type="molecule type" value="Genomic_DNA"/>
</dbReference>
<dbReference type="Proteomes" id="UP000006729">
    <property type="component" value="Chromosome 1"/>
</dbReference>
<name>A0ACC0TH90_POPTR</name>
<organism evidence="1 2">
    <name type="scientific">Populus trichocarpa</name>
    <name type="common">Western balsam poplar</name>
    <name type="synonym">Populus balsamifera subsp. trichocarpa</name>
    <dbReference type="NCBI Taxonomy" id="3694"/>
    <lineage>
        <taxon>Eukaryota</taxon>
        <taxon>Viridiplantae</taxon>
        <taxon>Streptophyta</taxon>
        <taxon>Embryophyta</taxon>
        <taxon>Tracheophyta</taxon>
        <taxon>Spermatophyta</taxon>
        <taxon>Magnoliopsida</taxon>
        <taxon>eudicotyledons</taxon>
        <taxon>Gunneridae</taxon>
        <taxon>Pentapetalae</taxon>
        <taxon>rosids</taxon>
        <taxon>fabids</taxon>
        <taxon>Malpighiales</taxon>
        <taxon>Salicaceae</taxon>
        <taxon>Saliceae</taxon>
        <taxon>Populus</taxon>
    </lineage>
</organism>
<protein>
    <submittedName>
        <fullName evidence="1">Uncharacterized protein</fullName>
    </submittedName>
</protein>
<sequence>MEAPVSGDCEEGCNAGVNALVRLLSALSPGTKKIISKIMLLLETVIFHERDYRRETWSTIGSNPLQIFSLLNRDGEDEHGCSTSNGGVSAARDSTSNGNVSAAMDIFFLTPELWKFGNWTPNQLKISFNFAPFGLISIKSLNWYTVYKTVLNSWIVQFGS</sequence>